<feature type="compositionally biased region" description="Basic residues" evidence="1">
    <location>
        <begin position="364"/>
        <end position="374"/>
    </location>
</feature>
<name>A0A9P7DFJ4_9AGAM</name>
<reference evidence="2" key="1">
    <citation type="journal article" date="2020" name="New Phytol.">
        <title>Comparative genomics reveals dynamic genome evolution in host specialist ectomycorrhizal fungi.</title>
        <authorList>
            <person name="Lofgren L.A."/>
            <person name="Nguyen N.H."/>
            <person name="Vilgalys R."/>
            <person name="Ruytinx J."/>
            <person name="Liao H.L."/>
            <person name="Branco S."/>
            <person name="Kuo A."/>
            <person name="LaButti K."/>
            <person name="Lipzen A."/>
            <person name="Andreopoulos W."/>
            <person name="Pangilinan J."/>
            <person name="Riley R."/>
            <person name="Hundley H."/>
            <person name="Na H."/>
            <person name="Barry K."/>
            <person name="Grigoriev I.V."/>
            <person name="Stajich J.E."/>
            <person name="Kennedy P.G."/>
        </authorList>
    </citation>
    <scope>NUCLEOTIDE SEQUENCE</scope>
    <source>
        <strain evidence="2">S12</strain>
    </source>
</reference>
<dbReference type="EMBL" id="JABBWE010000049">
    <property type="protein sequence ID" value="KAG1790542.1"/>
    <property type="molecule type" value="Genomic_DNA"/>
</dbReference>
<accession>A0A9P7DFJ4</accession>
<dbReference type="Proteomes" id="UP000719766">
    <property type="component" value="Unassembled WGS sequence"/>
</dbReference>
<organism evidence="2 3">
    <name type="scientific">Suillus plorans</name>
    <dbReference type="NCBI Taxonomy" id="116603"/>
    <lineage>
        <taxon>Eukaryota</taxon>
        <taxon>Fungi</taxon>
        <taxon>Dikarya</taxon>
        <taxon>Basidiomycota</taxon>
        <taxon>Agaricomycotina</taxon>
        <taxon>Agaricomycetes</taxon>
        <taxon>Agaricomycetidae</taxon>
        <taxon>Boletales</taxon>
        <taxon>Suillineae</taxon>
        <taxon>Suillaceae</taxon>
        <taxon>Suillus</taxon>
    </lineage>
</organism>
<evidence type="ECO:0000313" key="2">
    <source>
        <dbReference type="EMBL" id="KAG1790542.1"/>
    </source>
</evidence>
<feature type="region of interest" description="Disordered" evidence="1">
    <location>
        <begin position="364"/>
        <end position="404"/>
    </location>
</feature>
<gene>
    <name evidence="2" type="ORF">HD556DRAFT_1446064</name>
</gene>
<proteinExistence type="predicted"/>
<feature type="compositionally biased region" description="Basic and acidic residues" evidence="1">
    <location>
        <begin position="448"/>
        <end position="461"/>
    </location>
</feature>
<dbReference type="OrthoDB" id="2675427at2759"/>
<dbReference type="GeneID" id="64600791"/>
<protein>
    <submittedName>
        <fullName evidence="2">Uncharacterized protein</fullName>
    </submittedName>
</protein>
<dbReference type="RefSeq" id="XP_041157504.1">
    <property type="nucleotide sequence ID" value="XM_041307027.1"/>
</dbReference>
<feature type="region of interest" description="Disordered" evidence="1">
    <location>
        <begin position="439"/>
        <end position="493"/>
    </location>
</feature>
<dbReference type="AlphaFoldDB" id="A0A9P7DFJ4"/>
<feature type="region of interest" description="Disordered" evidence="1">
    <location>
        <begin position="1"/>
        <end position="20"/>
    </location>
</feature>
<comment type="caution">
    <text evidence="2">The sequence shown here is derived from an EMBL/GenBank/DDBJ whole genome shotgun (WGS) entry which is preliminary data.</text>
</comment>
<keyword evidence="3" id="KW-1185">Reference proteome</keyword>
<evidence type="ECO:0000256" key="1">
    <source>
        <dbReference type="SAM" id="MobiDB-lite"/>
    </source>
</evidence>
<sequence length="533" mass="57382">MPANEQPTGGDSGPAGNSLVSEPISQEVVPPWQLLVSVAGTMPPNIHSSLALEPAQVDPVLGGLKDITMDDSEYILPAVKGQRHNETNDILREGFNRNHTCGINSVNHWNTYSGYFKDNLKQELARLGDKAPDIPGTPSVTTILECHDQSIILSGVPQTVAMRAQEFQKFCKKIITVMDGGAVQFGFEVALVACGKVINQDGGLSLACTTPGAAGISSFFRFASDLNILHSHNSGSRVVQVYNLSSLVIVEEAFLGDNDVTEPDVNNECEASFALTDTINISKDGTRWIKAEISCQLRGIAALKVGTMRLKKVLDSLQGKILASECPVVEGAHPPVDSIHVTGHYLFTNGTSNHKGLACKKPSKALTKRKRKIPQKAPAFRPSPISLSDDCDSDAPPAPPIKPIGPPPFHEFKIVVLPKQQKKVKKIAKVKEVISLISSDAQSGSEDDTAKDNTNYEDKAASNKRQAKSEGSSQAAKKRASSPEAHVPKYPRLFQQWPKDREALKVTAQSDLMICGSFSEAATQSAFVSLANC</sequence>
<evidence type="ECO:0000313" key="3">
    <source>
        <dbReference type="Proteomes" id="UP000719766"/>
    </source>
</evidence>